<dbReference type="PANTHER" id="PTHR13383:SF11">
    <property type="entry name" value="RIBONUCLEASE H2 SUBUNIT B"/>
    <property type="match status" value="1"/>
</dbReference>
<dbReference type="GO" id="GO:0005654">
    <property type="term" value="C:nucleoplasm"/>
    <property type="evidence" value="ECO:0007669"/>
    <property type="project" value="TreeGrafter"/>
</dbReference>
<evidence type="ECO:0000313" key="10">
    <source>
        <dbReference type="Proteomes" id="UP001489004"/>
    </source>
</evidence>
<evidence type="ECO:0000313" key="9">
    <source>
        <dbReference type="EMBL" id="KAK9817138.1"/>
    </source>
</evidence>
<dbReference type="GO" id="GO:0032299">
    <property type="term" value="C:ribonuclease H2 complex"/>
    <property type="evidence" value="ECO:0007669"/>
    <property type="project" value="InterPro"/>
</dbReference>
<evidence type="ECO:0000256" key="2">
    <source>
        <dbReference type="ARBA" id="ARBA00019062"/>
    </source>
</evidence>
<dbReference type="Proteomes" id="UP001489004">
    <property type="component" value="Unassembled WGS sequence"/>
</dbReference>
<proteinExistence type="predicted"/>
<evidence type="ECO:0000259" key="8">
    <source>
        <dbReference type="Pfam" id="PF17745"/>
    </source>
</evidence>
<feature type="region of interest" description="Disordered" evidence="6">
    <location>
        <begin position="210"/>
        <end position="232"/>
    </location>
</feature>
<dbReference type="CDD" id="cd09270">
    <property type="entry name" value="RNase_H2-B"/>
    <property type="match status" value="1"/>
</dbReference>
<dbReference type="Gene3D" id="1.10.20.120">
    <property type="match status" value="1"/>
</dbReference>
<dbReference type="InterPro" id="IPR019024">
    <property type="entry name" value="RNase_H2_suB_wHTH"/>
</dbReference>
<feature type="domain" description="Rnh202 triple barrel" evidence="8">
    <location>
        <begin position="22"/>
        <end position="77"/>
    </location>
</feature>
<accession>A0AAW1Q809</accession>
<evidence type="ECO:0000256" key="3">
    <source>
        <dbReference type="ARBA" id="ARBA00023242"/>
    </source>
</evidence>
<evidence type="ECO:0000256" key="5">
    <source>
        <dbReference type="ARBA" id="ARBA00033464"/>
    </source>
</evidence>
<keyword evidence="10" id="KW-1185">Reference proteome</keyword>
<evidence type="ECO:0000259" key="7">
    <source>
        <dbReference type="Pfam" id="PF09468"/>
    </source>
</evidence>
<comment type="subcellular location">
    <subcellularLocation>
        <location evidence="1">Nucleus</location>
    </subcellularLocation>
</comment>
<comment type="caution">
    <text evidence="9">The sequence shown here is derived from an EMBL/GenBank/DDBJ whole genome shotgun (WGS) entry which is preliminary data.</text>
</comment>
<dbReference type="AlphaFoldDB" id="A0AAW1Q809"/>
<dbReference type="PANTHER" id="PTHR13383">
    <property type="entry name" value="RIBONUCLEASE H2 SUBUNIT B"/>
    <property type="match status" value="1"/>
</dbReference>
<dbReference type="Gene3D" id="2.20.25.530">
    <property type="match status" value="1"/>
</dbReference>
<comment type="function">
    <text evidence="4">Non catalytic subunit of RNase H2, an endonuclease that specifically degrades the RNA of RNA:DNA hybrids. Participates in DNA replication, possibly by mediating the removal of lagging-strand Okazaki fragment RNA primers during DNA replication. Mediates the excision of single ribonucleotides from DNA:RNA duplexes.</text>
</comment>
<evidence type="ECO:0000256" key="6">
    <source>
        <dbReference type="SAM" id="MobiDB-lite"/>
    </source>
</evidence>
<dbReference type="Pfam" id="PF17745">
    <property type="entry name" value="Ydr279_N"/>
    <property type="match status" value="1"/>
</dbReference>
<dbReference type="EMBL" id="JALJOR010000005">
    <property type="protein sequence ID" value="KAK9817138.1"/>
    <property type="molecule type" value="Genomic_DNA"/>
</dbReference>
<dbReference type="GO" id="GO:0006401">
    <property type="term" value="P:RNA catabolic process"/>
    <property type="evidence" value="ECO:0007669"/>
    <property type="project" value="TreeGrafter"/>
</dbReference>
<sequence length="272" mass="29930">MGEYRVVISQGDQLAMGGKWAAHAFLLPHPKTGALASFLVSGGCLQEVNWYKQRFGSWFAGDTIIEDGGLYLCTRVDSLFLALPILEANTAQAGMFCEAEVLLEGAPAAVRQHVTPLIRDQLACLCDVKEAGGDQYYRLSQARVLGWLCCKVRQTVAALRESGSSYDSMDEPSLQAYAVGLLGEYLSDSWQKRLSDVYQICTAANEENVHTQPHAAHSNFGGPPEKRQKLDPKEFAKRRLAEKKAEEKAAKLVKQAAGMRKMTSFFVKPKPA</sequence>
<feature type="domain" description="Ribonuclease H2 subunit B wHTH" evidence="7">
    <location>
        <begin position="80"/>
        <end position="160"/>
    </location>
</feature>
<reference evidence="9 10" key="1">
    <citation type="journal article" date="2024" name="Nat. Commun.">
        <title>Phylogenomics reveals the evolutionary origins of lichenization in chlorophyte algae.</title>
        <authorList>
            <person name="Puginier C."/>
            <person name="Libourel C."/>
            <person name="Otte J."/>
            <person name="Skaloud P."/>
            <person name="Haon M."/>
            <person name="Grisel S."/>
            <person name="Petersen M."/>
            <person name="Berrin J.G."/>
            <person name="Delaux P.M."/>
            <person name="Dal Grande F."/>
            <person name="Keller J."/>
        </authorList>
    </citation>
    <scope>NUCLEOTIDE SEQUENCE [LARGE SCALE GENOMIC DNA]</scope>
    <source>
        <strain evidence="9 10">SAG 2043</strain>
    </source>
</reference>
<name>A0AAW1Q809_9CHLO</name>
<protein>
    <recommendedName>
        <fullName evidence="2">Ribonuclease H2 subunit B</fullName>
    </recommendedName>
    <alternativeName>
        <fullName evidence="5">Ribonuclease HI subunit B</fullName>
    </alternativeName>
</protein>
<evidence type="ECO:0000256" key="4">
    <source>
        <dbReference type="ARBA" id="ARBA00024778"/>
    </source>
</evidence>
<dbReference type="Pfam" id="PF09468">
    <property type="entry name" value="RNase_H2-Ydr279"/>
    <property type="match status" value="1"/>
</dbReference>
<dbReference type="InterPro" id="IPR040456">
    <property type="entry name" value="RNase_H2_suB"/>
</dbReference>
<dbReference type="InterPro" id="IPR041195">
    <property type="entry name" value="Rnh202_N"/>
</dbReference>
<evidence type="ECO:0000256" key="1">
    <source>
        <dbReference type="ARBA" id="ARBA00004123"/>
    </source>
</evidence>
<gene>
    <name evidence="9" type="ORF">WJX72_010129</name>
</gene>
<keyword evidence="3" id="KW-0539">Nucleus</keyword>
<organism evidence="9 10">
    <name type="scientific">[Myrmecia] bisecta</name>
    <dbReference type="NCBI Taxonomy" id="41462"/>
    <lineage>
        <taxon>Eukaryota</taxon>
        <taxon>Viridiplantae</taxon>
        <taxon>Chlorophyta</taxon>
        <taxon>core chlorophytes</taxon>
        <taxon>Trebouxiophyceae</taxon>
        <taxon>Trebouxiales</taxon>
        <taxon>Trebouxiaceae</taxon>
        <taxon>Myrmecia</taxon>
    </lineage>
</organism>